<dbReference type="EMBL" id="JACTVJ010000011">
    <property type="protein sequence ID" value="MBC9715505.1"/>
    <property type="molecule type" value="Genomic_DNA"/>
</dbReference>
<sequence length="154" mass="16344">MSQNPPPALLARLVLRARAWVHAVAARVDESPGSGAASTGTEQNRDAAHTAAEKAGRRKEARQLLAKNPAAARELRIGRPDLPRAYDDGGLVDINGVSADVLVHELGWSAVEAVDVIEARERLGRFDGPNELISLTGIPPARVDAASDRLVYSA</sequence>
<accession>A0ABR7SJ35</accession>
<evidence type="ECO:0000313" key="2">
    <source>
        <dbReference type="EMBL" id="MBC9715505.1"/>
    </source>
</evidence>
<evidence type="ECO:0000256" key="1">
    <source>
        <dbReference type="SAM" id="MobiDB-lite"/>
    </source>
</evidence>
<gene>
    <name evidence="2" type="ORF">H9Y04_23430</name>
</gene>
<keyword evidence="3" id="KW-1185">Reference proteome</keyword>
<name>A0ABR7SJ35_9ACTN</name>
<comment type="caution">
    <text evidence="2">The sequence shown here is derived from an EMBL/GenBank/DDBJ whole genome shotgun (WGS) entry which is preliminary data.</text>
</comment>
<dbReference type="RefSeq" id="WP_187815950.1">
    <property type="nucleotide sequence ID" value="NZ_JACTVJ010000011.1"/>
</dbReference>
<organism evidence="2 3">
    <name type="scientific">Streptomyces polyasparticus</name>
    <dbReference type="NCBI Taxonomy" id="2767826"/>
    <lineage>
        <taxon>Bacteria</taxon>
        <taxon>Bacillati</taxon>
        <taxon>Actinomycetota</taxon>
        <taxon>Actinomycetes</taxon>
        <taxon>Kitasatosporales</taxon>
        <taxon>Streptomycetaceae</taxon>
        <taxon>Streptomyces</taxon>
    </lineage>
</organism>
<evidence type="ECO:0008006" key="4">
    <source>
        <dbReference type="Google" id="ProtNLM"/>
    </source>
</evidence>
<dbReference type="Proteomes" id="UP000642284">
    <property type="component" value="Unassembled WGS sequence"/>
</dbReference>
<evidence type="ECO:0000313" key="3">
    <source>
        <dbReference type="Proteomes" id="UP000642284"/>
    </source>
</evidence>
<protein>
    <recommendedName>
        <fullName evidence="4">Helix-hairpin-helix domain-containing protein</fullName>
    </recommendedName>
</protein>
<proteinExistence type="predicted"/>
<dbReference type="SUPFAM" id="SSF47781">
    <property type="entry name" value="RuvA domain 2-like"/>
    <property type="match status" value="1"/>
</dbReference>
<feature type="region of interest" description="Disordered" evidence="1">
    <location>
        <begin position="28"/>
        <end position="65"/>
    </location>
</feature>
<feature type="compositionally biased region" description="Basic and acidic residues" evidence="1">
    <location>
        <begin position="43"/>
        <end position="55"/>
    </location>
</feature>
<reference evidence="2 3" key="1">
    <citation type="submission" date="2020-08" db="EMBL/GenBank/DDBJ databases">
        <title>Genemic of Streptomyces polyaspartic.</title>
        <authorList>
            <person name="Liu W."/>
        </authorList>
    </citation>
    <scope>NUCLEOTIDE SEQUENCE [LARGE SCALE GENOMIC DNA]</scope>
    <source>
        <strain evidence="2 3">TRM66268-LWL</strain>
    </source>
</reference>
<dbReference type="InterPro" id="IPR010994">
    <property type="entry name" value="RuvA_2-like"/>
</dbReference>